<evidence type="ECO:0000256" key="1">
    <source>
        <dbReference type="SAM" id="SignalP"/>
    </source>
</evidence>
<dbReference type="GO" id="GO:0004888">
    <property type="term" value="F:transmembrane signaling receptor activity"/>
    <property type="evidence" value="ECO:0007669"/>
    <property type="project" value="InterPro"/>
</dbReference>
<evidence type="ECO:0000313" key="3">
    <source>
        <dbReference type="EMBL" id="ARU12132.1"/>
    </source>
</evidence>
<dbReference type="InterPro" id="IPR006202">
    <property type="entry name" value="Neur_chan_lig-bd"/>
</dbReference>
<name>A0A1Y0F4S4_9ARAC</name>
<dbReference type="AlphaFoldDB" id="A0A1Y0F4S4"/>
<dbReference type="SUPFAM" id="SSF63712">
    <property type="entry name" value="Nicotinic receptor ligand binding domain-like"/>
    <property type="match status" value="1"/>
</dbReference>
<dbReference type="FunFam" id="2.70.170.10:FF:000028">
    <property type="entry name" value="AcetylCholine Receptor"/>
    <property type="match status" value="1"/>
</dbReference>
<organism evidence="3">
    <name type="scientific">Pardosa pseudoannulata</name>
    <dbReference type="NCBI Taxonomy" id="330961"/>
    <lineage>
        <taxon>Eukaryota</taxon>
        <taxon>Metazoa</taxon>
        <taxon>Ecdysozoa</taxon>
        <taxon>Arthropoda</taxon>
        <taxon>Chelicerata</taxon>
        <taxon>Arachnida</taxon>
        <taxon>Araneae</taxon>
        <taxon>Araneomorphae</taxon>
        <taxon>Entelegynae</taxon>
        <taxon>Lycosoidea</taxon>
        <taxon>Lycosidae</taxon>
        <taxon>Pardosa</taxon>
    </lineage>
</organism>
<dbReference type="GO" id="GO:0016020">
    <property type="term" value="C:membrane"/>
    <property type="evidence" value="ECO:0007669"/>
    <property type="project" value="InterPro"/>
</dbReference>
<sequence length="234" mass="26953">MFTKALVVVLCVFLAKEADANPVSVQTEKYLRQHLFEDYDKLVRPVTSSRHVVPVSVQITPLALRSVDFDSNILKLDTWLTVQWHDEYLHWDPTEFGGQENLILPASEVWKPDIAVYTATHDSASLPHVETNVLIHSNGDVLWVPPFTIENKCPTLNSHEIRQECDISMLSWTYDITQLDLNIGNATSLEYFIDDEPRWHLNSITPLRENKLFSCCKEFYPTIHFKVVLTDKNV</sequence>
<dbReference type="Pfam" id="PF02931">
    <property type="entry name" value="Neur_chan_LBD"/>
    <property type="match status" value="1"/>
</dbReference>
<evidence type="ECO:0000259" key="2">
    <source>
        <dbReference type="Pfam" id="PF02931"/>
    </source>
</evidence>
<gene>
    <name evidence="3" type="primary">AChBP5</name>
</gene>
<protein>
    <submittedName>
        <fullName evidence="3">Acetylcholine-binding protein 5</fullName>
    </submittedName>
</protein>
<accession>A0A1Y0F4S4</accession>
<dbReference type="PANTHER" id="PTHR18945">
    <property type="entry name" value="NEUROTRANSMITTER GATED ION CHANNEL"/>
    <property type="match status" value="1"/>
</dbReference>
<dbReference type="CDD" id="cd18995">
    <property type="entry name" value="LGIC_AChBP"/>
    <property type="match status" value="1"/>
</dbReference>
<dbReference type="EMBL" id="KY765677">
    <property type="protein sequence ID" value="ARU12132.1"/>
    <property type="molecule type" value="mRNA"/>
</dbReference>
<dbReference type="InterPro" id="IPR036734">
    <property type="entry name" value="Neur_chan_lig-bd_sf"/>
</dbReference>
<feature type="domain" description="Neurotransmitter-gated ion-channel ligand-binding" evidence="2">
    <location>
        <begin position="30"/>
        <end position="229"/>
    </location>
</feature>
<feature type="chain" id="PRO_5012553145" evidence="1">
    <location>
        <begin position="21"/>
        <end position="234"/>
    </location>
</feature>
<feature type="signal peptide" evidence="1">
    <location>
        <begin position="1"/>
        <end position="20"/>
    </location>
</feature>
<dbReference type="InterPro" id="IPR006201">
    <property type="entry name" value="Neur_channel"/>
</dbReference>
<dbReference type="Gene3D" id="2.70.170.10">
    <property type="entry name" value="Neurotransmitter-gated ion-channel ligand-binding domain"/>
    <property type="match status" value="1"/>
</dbReference>
<proteinExistence type="evidence at transcript level"/>
<reference evidence="3" key="1">
    <citation type="submission" date="2017-03" db="EMBL/GenBank/DDBJ databases">
        <authorList>
            <person name="Afonso C.L."/>
            <person name="Miller P.J."/>
            <person name="Scott M.A."/>
            <person name="Spackman E."/>
            <person name="Goraichik I."/>
            <person name="Dimitrov K.M."/>
            <person name="Suarez D.L."/>
            <person name="Swayne D.E."/>
        </authorList>
    </citation>
    <scope>NUCLEOTIDE SEQUENCE</scope>
</reference>
<keyword evidence="1" id="KW-0732">Signal</keyword>
<dbReference type="GO" id="GO:0005230">
    <property type="term" value="F:extracellular ligand-gated monoatomic ion channel activity"/>
    <property type="evidence" value="ECO:0007669"/>
    <property type="project" value="InterPro"/>
</dbReference>